<dbReference type="RefSeq" id="XP_011313317.1">
    <property type="nucleotide sequence ID" value="XM_011315015.1"/>
</dbReference>
<dbReference type="InterPro" id="IPR012340">
    <property type="entry name" value="NA-bd_OB-fold"/>
</dbReference>
<feature type="region of interest" description="Disordered" evidence="1">
    <location>
        <begin position="1"/>
        <end position="29"/>
    </location>
</feature>
<evidence type="ECO:0008006" key="4">
    <source>
        <dbReference type="Google" id="ProtNLM"/>
    </source>
</evidence>
<feature type="compositionally biased region" description="Basic and acidic residues" evidence="1">
    <location>
        <begin position="10"/>
        <end position="21"/>
    </location>
</feature>
<name>A0A9R1UAC0_9HYME</name>
<organism evidence="2 3">
    <name type="scientific">Fopius arisanus</name>
    <dbReference type="NCBI Taxonomy" id="64838"/>
    <lineage>
        <taxon>Eukaryota</taxon>
        <taxon>Metazoa</taxon>
        <taxon>Ecdysozoa</taxon>
        <taxon>Arthropoda</taxon>
        <taxon>Hexapoda</taxon>
        <taxon>Insecta</taxon>
        <taxon>Pterygota</taxon>
        <taxon>Neoptera</taxon>
        <taxon>Endopterygota</taxon>
        <taxon>Hymenoptera</taxon>
        <taxon>Apocrita</taxon>
        <taxon>Ichneumonoidea</taxon>
        <taxon>Braconidae</taxon>
        <taxon>Opiinae</taxon>
        <taxon>Fopius</taxon>
    </lineage>
</organism>
<dbReference type="Gene3D" id="2.40.50.140">
    <property type="entry name" value="Nucleic acid-binding proteins"/>
    <property type="match status" value="1"/>
</dbReference>
<evidence type="ECO:0000256" key="1">
    <source>
        <dbReference type="SAM" id="MobiDB-lite"/>
    </source>
</evidence>
<keyword evidence="2" id="KW-1185">Reference proteome</keyword>
<sequence length="182" mass="20510">MKETNQQTKKMKDTEKMHQSEDDFESLMTPSERIKEIKSNEKSIELVVTVSCIDGYKLIHSHKKNKDIGRYQFKMHAKDHSTTVQFLAWENDAKRLSSVQLSPGDIIHIDSLTAKPIETNFNKGTVPIQLLGNSATTITILKEKGSDGRCGDMEAEIPFVKKFDAIPQHTGIISSNETPPPR</sequence>
<dbReference type="GeneID" id="105272789"/>
<dbReference type="OrthoDB" id="7551505at2759"/>
<dbReference type="AlphaFoldDB" id="A0A9R1UAC0"/>
<accession>A0A9R1UAC0</accession>
<dbReference type="Proteomes" id="UP000694866">
    <property type="component" value="Unplaced"/>
</dbReference>
<proteinExistence type="predicted"/>
<protein>
    <recommendedName>
        <fullName evidence="4">OB domain-containing protein</fullName>
    </recommendedName>
</protein>
<evidence type="ECO:0000313" key="3">
    <source>
        <dbReference type="RefSeq" id="XP_011313317.1"/>
    </source>
</evidence>
<dbReference type="KEGG" id="fas:105272789"/>
<gene>
    <name evidence="3" type="primary">LOC105272789</name>
</gene>
<evidence type="ECO:0000313" key="2">
    <source>
        <dbReference type="Proteomes" id="UP000694866"/>
    </source>
</evidence>
<reference evidence="3" key="1">
    <citation type="submission" date="2025-08" db="UniProtKB">
        <authorList>
            <consortium name="RefSeq"/>
        </authorList>
    </citation>
    <scope>IDENTIFICATION</scope>
    <source>
        <strain evidence="3">USDA-PBARC FA_bdor</strain>
        <tissue evidence="3">Whole organism</tissue>
    </source>
</reference>